<sequence>MSLWPAFSANLDPSRVSDYYYLAHISPNEDQSSGRVKGTDVEVIRLPDNVIVANTAMDSKGSTIAGLSNLGMCMALQGIPEVDGTPPGRCLLIAAFESGDMFLLARGKILARLKNALGEAVPIMSLAVLPVPYSNSKTPCMIALGGPSQETSTHTSARPLGFFSLLWGNSEDENDVKFISLRDKLPVRSCGTSSLLWRPDHRILAVGQWDGEIRLVETRYTDRWRVYHLGWLASLGAIDSGELLGDWAATTIQQPHGPIIDQQSTTVRALLFTHESHWLISAAPASAGAVGSLLVWDVYRTTNSETL</sequence>
<accession>A0A183AT22</accession>
<dbReference type="InterPro" id="IPR036322">
    <property type="entry name" value="WD40_repeat_dom_sf"/>
</dbReference>
<evidence type="ECO:0000313" key="2">
    <source>
        <dbReference type="Proteomes" id="UP000272942"/>
    </source>
</evidence>
<gene>
    <name evidence="1" type="ORF">ECPE_LOCUS10107</name>
</gene>
<dbReference type="OrthoDB" id="10002389at2759"/>
<keyword evidence="2" id="KW-1185">Reference proteome</keyword>
<dbReference type="SUPFAM" id="SSF50978">
    <property type="entry name" value="WD40 repeat-like"/>
    <property type="match status" value="1"/>
</dbReference>
<dbReference type="AlphaFoldDB" id="A0A183AT22"/>
<dbReference type="Gene3D" id="2.130.10.10">
    <property type="entry name" value="YVTN repeat-like/Quinoprotein amine dehydrogenase"/>
    <property type="match status" value="1"/>
</dbReference>
<dbReference type="InterPro" id="IPR015943">
    <property type="entry name" value="WD40/YVTN_repeat-like_dom_sf"/>
</dbReference>
<dbReference type="WBParaSite" id="ECPE_0001013901-mRNA-1">
    <property type="protein sequence ID" value="ECPE_0001013901-mRNA-1"/>
    <property type="gene ID" value="ECPE_0001013901"/>
</dbReference>
<protein>
    <submittedName>
        <fullName evidence="3">WD_REPEATS_REGION domain-containing protein</fullName>
    </submittedName>
</protein>
<dbReference type="EMBL" id="UZAN01048499">
    <property type="protein sequence ID" value="VDP86488.1"/>
    <property type="molecule type" value="Genomic_DNA"/>
</dbReference>
<reference evidence="3" key="1">
    <citation type="submission" date="2016-06" db="UniProtKB">
        <authorList>
            <consortium name="WormBaseParasite"/>
        </authorList>
    </citation>
    <scope>IDENTIFICATION</scope>
</reference>
<evidence type="ECO:0000313" key="1">
    <source>
        <dbReference type="EMBL" id="VDP86488.1"/>
    </source>
</evidence>
<proteinExistence type="predicted"/>
<organism evidence="3">
    <name type="scientific">Echinostoma caproni</name>
    <dbReference type="NCBI Taxonomy" id="27848"/>
    <lineage>
        <taxon>Eukaryota</taxon>
        <taxon>Metazoa</taxon>
        <taxon>Spiralia</taxon>
        <taxon>Lophotrochozoa</taxon>
        <taxon>Platyhelminthes</taxon>
        <taxon>Trematoda</taxon>
        <taxon>Digenea</taxon>
        <taxon>Plagiorchiida</taxon>
        <taxon>Echinostomata</taxon>
        <taxon>Echinostomatoidea</taxon>
        <taxon>Echinostomatidae</taxon>
        <taxon>Echinostoma</taxon>
    </lineage>
</organism>
<evidence type="ECO:0000313" key="3">
    <source>
        <dbReference type="WBParaSite" id="ECPE_0001013901-mRNA-1"/>
    </source>
</evidence>
<reference evidence="1 2" key="2">
    <citation type="submission" date="2018-11" db="EMBL/GenBank/DDBJ databases">
        <authorList>
            <consortium name="Pathogen Informatics"/>
        </authorList>
    </citation>
    <scope>NUCLEOTIDE SEQUENCE [LARGE SCALE GENOMIC DNA]</scope>
    <source>
        <strain evidence="1 2">Egypt</strain>
    </source>
</reference>
<dbReference type="Proteomes" id="UP000272942">
    <property type="component" value="Unassembled WGS sequence"/>
</dbReference>
<name>A0A183AT22_9TREM</name>